<dbReference type="PANTHER" id="PTHR11802">
    <property type="entry name" value="SERINE PROTEASE FAMILY S10 SERINE CARBOXYPEPTIDASE"/>
    <property type="match status" value="1"/>
</dbReference>
<organism evidence="7 8">
    <name type="scientific">Meripilus lineatus</name>
    <dbReference type="NCBI Taxonomy" id="2056292"/>
    <lineage>
        <taxon>Eukaryota</taxon>
        <taxon>Fungi</taxon>
        <taxon>Dikarya</taxon>
        <taxon>Basidiomycota</taxon>
        <taxon>Agaricomycotina</taxon>
        <taxon>Agaricomycetes</taxon>
        <taxon>Polyporales</taxon>
        <taxon>Meripilaceae</taxon>
        <taxon>Meripilus</taxon>
    </lineage>
</organism>
<dbReference type="Pfam" id="PF00450">
    <property type="entry name" value="Peptidase_S10"/>
    <property type="match status" value="1"/>
</dbReference>
<evidence type="ECO:0000256" key="6">
    <source>
        <dbReference type="RuleBase" id="RU361156"/>
    </source>
</evidence>
<reference evidence="7" key="1">
    <citation type="submission" date="2022-07" db="EMBL/GenBank/DDBJ databases">
        <title>Genome Sequence of Physisporinus lineatus.</title>
        <authorList>
            <person name="Buettner E."/>
        </authorList>
    </citation>
    <scope>NUCLEOTIDE SEQUENCE</scope>
    <source>
        <strain evidence="7">VT162</strain>
    </source>
</reference>
<dbReference type="GO" id="GO:0004185">
    <property type="term" value="F:serine-type carboxypeptidase activity"/>
    <property type="evidence" value="ECO:0007669"/>
    <property type="project" value="UniProtKB-UniRule"/>
</dbReference>
<accession>A0AAD5V9P7</accession>
<dbReference type="PRINTS" id="PR00724">
    <property type="entry name" value="CRBOXYPTASEC"/>
</dbReference>
<evidence type="ECO:0000256" key="5">
    <source>
        <dbReference type="ARBA" id="ARBA00023180"/>
    </source>
</evidence>
<keyword evidence="3 6" id="KW-0645">Protease</keyword>
<comment type="similarity">
    <text evidence="1 6">Belongs to the peptidase S10 family.</text>
</comment>
<protein>
    <recommendedName>
        <fullName evidence="6">Carboxypeptidase</fullName>
        <ecNumber evidence="6">3.4.16.-</ecNumber>
    </recommendedName>
</protein>
<evidence type="ECO:0000313" key="7">
    <source>
        <dbReference type="EMBL" id="KAJ3488642.1"/>
    </source>
</evidence>
<name>A0AAD5V9P7_9APHY</name>
<dbReference type="GO" id="GO:0006508">
    <property type="term" value="P:proteolysis"/>
    <property type="evidence" value="ECO:0007669"/>
    <property type="project" value="UniProtKB-KW"/>
</dbReference>
<comment type="caution">
    <text evidence="7">The sequence shown here is derived from an EMBL/GenBank/DDBJ whole genome shotgun (WGS) entry which is preliminary data.</text>
</comment>
<evidence type="ECO:0000256" key="1">
    <source>
        <dbReference type="ARBA" id="ARBA00009431"/>
    </source>
</evidence>
<dbReference type="EC" id="3.4.16.-" evidence="6"/>
<keyword evidence="2 6" id="KW-0121">Carboxypeptidase</keyword>
<sequence length="575" mass="62407">MVGLLFENGPLHIRADYSMASNNVSWDRLADYVWIDQPVGTGFSTGDLNTFVPNEDQMAIDFFGFLSNLVEVFPSLKTRPLHITGESYAGTYIPYITKAYFGMANPPVKLAKIAIGDGTMGSSFVFEELPALSVIETYPQLIGYDPEVYEYFKEQHHLCGYDLNLTYPQNGHFPTLKAPLSDIFAQSTIFTKQALFAEAMTRYATLSTESPSDLQKRSEDWLKEKRDLTGRANGTIDPLFQCSVYEEMIVYALNYSFPWNQNRPMSLSGFDIYNVPDALFPQAPMDASIWLNDNATRAAIHAPDKTWSQSVPYQFAGPNGRDPSVEPMAFFTDLATNASKAGVSIVLYSGNDDSLVAHRGTEVVIQNTTFGGIQGFTRKPSTPWFDDQGQFAGVVHQERNLTYVLFEGAGHLVPQQQPGRAFVFLREFVLGNNETGLVTNNSGTVSVVGGDSSTLYVNGLLPGQSSIFVGAGSTQSAVTYPSQTIEAWAKFSATAIAALGSTGGSDGGSAAPTKNGAIRLGDRGRGVLGAVCAMLVVVFSILSSSGEDGQLPFNTVPSFEKLSPWSKCWDSAAVG</sequence>
<dbReference type="EMBL" id="JANAWD010000062">
    <property type="protein sequence ID" value="KAJ3488642.1"/>
    <property type="molecule type" value="Genomic_DNA"/>
</dbReference>
<dbReference type="InterPro" id="IPR018202">
    <property type="entry name" value="Ser_caboxypep_ser_AS"/>
</dbReference>
<dbReference type="InterPro" id="IPR001563">
    <property type="entry name" value="Peptidase_S10"/>
</dbReference>
<dbReference type="AlphaFoldDB" id="A0AAD5V9P7"/>
<dbReference type="PROSITE" id="PS00131">
    <property type="entry name" value="CARBOXYPEPT_SER_SER"/>
    <property type="match status" value="1"/>
</dbReference>
<dbReference type="InterPro" id="IPR029058">
    <property type="entry name" value="AB_hydrolase_fold"/>
</dbReference>
<evidence type="ECO:0000256" key="2">
    <source>
        <dbReference type="ARBA" id="ARBA00022645"/>
    </source>
</evidence>
<proteinExistence type="inferred from homology"/>
<evidence type="ECO:0000256" key="3">
    <source>
        <dbReference type="ARBA" id="ARBA00022670"/>
    </source>
</evidence>
<evidence type="ECO:0000256" key="4">
    <source>
        <dbReference type="ARBA" id="ARBA00022801"/>
    </source>
</evidence>
<gene>
    <name evidence="7" type="ORF">NLI96_g2692</name>
</gene>
<dbReference type="SUPFAM" id="SSF53474">
    <property type="entry name" value="alpha/beta-Hydrolases"/>
    <property type="match status" value="1"/>
</dbReference>
<dbReference type="PANTHER" id="PTHR11802:SF479">
    <property type="entry name" value="CARBOXYPEPTIDASE"/>
    <property type="match status" value="1"/>
</dbReference>
<evidence type="ECO:0000313" key="8">
    <source>
        <dbReference type="Proteomes" id="UP001212997"/>
    </source>
</evidence>
<keyword evidence="8" id="KW-1185">Reference proteome</keyword>
<dbReference type="Gene3D" id="3.40.50.1820">
    <property type="entry name" value="alpha/beta hydrolase"/>
    <property type="match status" value="1"/>
</dbReference>
<dbReference type="Proteomes" id="UP001212997">
    <property type="component" value="Unassembled WGS sequence"/>
</dbReference>
<keyword evidence="4 6" id="KW-0378">Hydrolase</keyword>
<keyword evidence="5" id="KW-0325">Glycoprotein</keyword>